<dbReference type="InterPro" id="IPR032808">
    <property type="entry name" value="DoxX"/>
</dbReference>
<dbReference type="RefSeq" id="WP_269427357.1">
    <property type="nucleotide sequence ID" value="NZ_JAPWGM010000003.1"/>
</dbReference>
<accession>A0ABT4L8Q7</accession>
<evidence type="ECO:0000256" key="2">
    <source>
        <dbReference type="ARBA" id="ARBA00022692"/>
    </source>
</evidence>
<dbReference type="EMBL" id="JAPWGM010000003">
    <property type="protein sequence ID" value="MCZ4244285.1"/>
    <property type="molecule type" value="Genomic_DNA"/>
</dbReference>
<dbReference type="Pfam" id="PF07681">
    <property type="entry name" value="DoxX"/>
    <property type="match status" value="1"/>
</dbReference>
<organism evidence="6 7">
    <name type="scientific">Pedobacter punctiformis</name>
    <dbReference type="NCBI Taxonomy" id="3004097"/>
    <lineage>
        <taxon>Bacteria</taxon>
        <taxon>Pseudomonadati</taxon>
        <taxon>Bacteroidota</taxon>
        <taxon>Sphingobacteriia</taxon>
        <taxon>Sphingobacteriales</taxon>
        <taxon>Sphingobacteriaceae</taxon>
        <taxon>Pedobacter</taxon>
    </lineage>
</organism>
<evidence type="ECO:0000256" key="3">
    <source>
        <dbReference type="ARBA" id="ARBA00022989"/>
    </source>
</evidence>
<feature type="transmembrane region" description="Helical" evidence="5">
    <location>
        <begin position="89"/>
        <end position="109"/>
    </location>
</feature>
<evidence type="ECO:0000313" key="7">
    <source>
        <dbReference type="Proteomes" id="UP001144347"/>
    </source>
</evidence>
<keyword evidence="3 5" id="KW-1133">Transmembrane helix</keyword>
<keyword evidence="4 5" id="KW-0472">Membrane</keyword>
<gene>
    <name evidence="6" type="ORF">O0955_09745</name>
</gene>
<evidence type="ECO:0000313" key="6">
    <source>
        <dbReference type="EMBL" id="MCZ4244285.1"/>
    </source>
</evidence>
<comment type="subcellular location">
    <subcellularLocation>
        <location evidence="1">Membrane</location>
        <topology evidence="1">Multi-pass membrane protein</topology>
    </subcellularLocation>
</comment>
<comment type="caution">
    <text evidence="6">The sequence shown here is derived from an EMBL/GenBank/DDBJ whole genome shotgun (WGS) entry which is preliminary data.</text>
</comment>
<evidence type="ECO:0000256" key="4">
    <source>
        <dbReference type="ARBA" id="ARBA00023136"/>
    </source>
</evidence>
<name>A0ABT4L8Q7_9SPHI</name>
<reference evidence="6" key="1">
    <citation type="submission" date="2022-12" db="EMBL/GenBank/DDBJ databases">
        <title>Genome sequence of HCMS5-2.</title>
        <authorList>
            <person name="Woo H."/>
        </authorList>
    </citation>
    <scope>NUCLEOTIDE SEQUENCE</scope>
    <source>
        <strain evidence="6">HCMS5-2</strain>
    </source>
</reference>
<evidence type="ECO:0000256" key="5">
    <source>
        <dbReference type="SAM" id="Phobius"/>
    </source>
</evidence>
<sequence length="148" mass="16228">MKNSFKIAQLLLRFSLGISFLTPVSDRLGFLGPMGNKNIEWGNWNNFIDYTATLMPFLSRPVVNVMGIMATIAEVIIGILLIIGFKTRYAALASCMLTLTFIVCMSLFLGVKAPINFSTFTVCSASLLLSAVPGYKWSIDDLSDDASK</sequence>
<keyword evidence="2 5" id="KW-0812">Transmembrane</keyword>
<keyword evidence="7" id="KW-1185">Reference proteome</keyword>
<proteinExistence type="predicted"/>
<protein>
    <submittedName>
        <fullName evidence="6">DoxX family membrane protein</fullName>
    </submittedName>
</protein>
<evidence type="ECO:0000256" key="1">
    <source>
        <dbReference type="ARBA" id="ARBA00004141"/>
    </source>
</evidence>
<feature type="transmembrane region" description="Helical" evidence="5">
    <location>
        <begin position="62"/>
        <end position="82"/>
    </location>
</feature>
<dbReference type="Proteomes" id="UP001144347">
    <property type="component" value="Unassembled WGS sequence"/>
</dbReference>